<gene>
    <name evidence="14" type="ORF">CEV32_0089</name>
</gene>
<keyword evidence="11" id="KW-0732">Signal</keyword>
<sequence length="364" mass="39978">MTKNLAARLVQSILVLFLLTLSALPSSAQDTSLRQVKVGVYVSEPFVNKQADTFGGMAVELWNDVGTRLGLTSQFIEYQNYADLVKAVSANEVDAAVTNLTITEKRAEVVDFTHPWFDAGLRIMVHTQAGNGWDDLIGDLEDAGHLATYAWIGIVILIATILLTLFDRRFDVNFPRRWLEGLAESFYHVVSLATSGKSSRKNLFGWMGRIWQAFWLVFGIAVVAYVTSSVTSVMTVAHISNNINNLADLQNKTVGVRTGSIAQQLMISRSISTVAFDHLPEAVTALTNDEISAIVGDSPVLEYFAHKNADEPVEMVGNIFSPDKYGFAFPRHSDLVKPASVAIISLQETDALATLKAKYFGPEE</sequence>
<dbReference type="Pfam" id="PF00497">
    <property type="entry name" value="SBP_bac_3"/>
    <property type="match status" value="1"/>
</dbReference>
<organism evidence="14 15">
    <name type="scientific">Brucella rhizosphaerae</name>
    <dbReference type="NCBI Taxonomy" id="571254"/>
    <lineage>
        <taxon>Bacteria</taxon>
        <taxon>Pseudomonadati</taxon>
        <taxon>Pseudomonadota</taxon>
        <taxon>Alphaproteobacteria</taxon>
        <taxon>Hyphomicrobiales</taxon>
        <taxon>Brucellaceae</taxon>
        <taxon>Brucella/Ochrobactrum group</taxon>
        <taxon>Brucella</taxon>
    </lineage>
</organism>
<keyword evidence="4 10" id="KW-1133">Transmembrane helix</keyword>
<feature type="signal peptide" evidence="11">
    <location>
        <begin position="1"/>
        <end position="28"/>
    </location>
</feature>
<dbReference type="Proteomes" id="UP000216345">
    <property type="component" value="Unassembled WGS sequence"/>
</dbReference>
<comment type="subcellular location">
    <subcellularLocation>
        <location evidence="1">Membrane</location>
        <topology evidence="1">Multi-pass membrane protein</topology>
    </subcellularLocation>
</comment>
<dbReference type="GO" id="GO:0015276">
    <property type="term" value="F:ligand-gated monoatomic ion channel activity"/>
    <property type="evidence" value="ECO:0007669"/>
    <property type="project" value="InterPro"/>
</dbReference>
<keyword evidence="15" id="KW-1185">Reference proteome</keyword>
<dbReference type="InterPro" id="IPR001320">
    <property type="entry name" value="Iontro_rcpt_C"/>
</dbReference>
<evidence type="ECO:0000256" key="6">
    <source>
        <dbReference type="ARBA" id="ARBA00023136"/>
    </source>
</evidence>
<evidence type="ECO:0000259" key="13">
    <source>
        <dbReference type="SMART" id="SM00079"/>
    </source>
</evidence>
<protein>
    <submittedName>
        <fullName evidence="14">Ligand-gated ion channel family protein</fullName>
    </submittedName>
</protein>
<evidence type="ECO:0000256" key="4">
    <source>
        <dbReference type="ARBA" id="ARBA00022989"/>
    </source>
</evidence>
<keyword evidence="5" id="KW-0406">Ion transport</keyword>
<evidence type="ECO:0000313" key="14">
    <source>
        <dbReference type="EMBL" id="OYR14094.1"/>
    </source>
</evidence>
<evidence type="ECO:0000256" key="2">
    <source>
        <dbReference type="ARBA" id="ARBA00022448"/>
    </source>
</evidence>
<keyword evidence="3 10" id="KW-0812">Transmembrane</keyword>
<evidence type="ECO:0000256" key="11">
    <source>
        <dbReference type="SAM" id="SignalP"/>
    </source>
</evidence>
<dbReference type="InterPro" id="IPR001638">
    <property type="entry name" value="Solute-binding_3/MltF_N"/>
</dbReference>
<dbReference type="OrthoDB" id="9799090at2"/>
<evidence type="ECO:0000256" key="3">
    <source>
        <dbReference type="ARBA" id="ARBA00022692"/>
    </source>
</evidence>
<proteinExistence type="predicted"/>
<dbReference type="EMBL" id="NNRK01000026">
    <property type="protein sequence ID" value="OYR14094.1"/>
    <property type="molecule type" value="Genomic_DNA"/>
</dbReference>
<evidence type="ECO:0000256" key="8">
    <source>
        <dbReference type="ARBA" id="ARBA00023180"/>
    </source>
</evidence>
<dbReference type="Gene3D" id="3.40.190.10">
    <property type="entry name" value="Periplasmic binding protein-like II"/>
    <property type="match status" value="3"/>
</dbReference>
<keyword evidence="7" id="KW-0675">Receptor</keyword>
<evidence type="ECO:0000256" key="7">
    <source>
        <dbReference type="ARBA" id="ARBA00023170"/>
    </source>
</evidence>
<evidence type="ECO:0000256" key="9">
    <source>
        <dbReference type="ARBA" id="ARBA00023303"/>
    </source>
</evidence>
<dbReference type="SMART" id="SM00079">
    <property type="entry name" value="PBPe"/>
    <property type="match status" value="1"/>
</dbReference>
<dbReference type="SUPFAM" id="SSF53850">
    <property type="entry name" value="Periplasmic binding protein-like II"/>
    <property type="match status" value="1"/>
</dbReference>
<keyword evidence="2" id="KW-0813">Transport</keyword>
<name>A0A256FGX0_9HYPH</name>
<keyword evidence="9" id="KW-0407">Ion channel</keyword>
<feature type="transmembrane region" description="Helical" evidence="10">
    <location>
        <begin position="146"/>
        <end position="166"/>
    </location>
</feature>
<dbReference type="SMART" id="SM00062">
    <property type="entry name" value="PBPb"/>
    <property type="match status" value="1"/>
</dbReference>
<dbReference type="PANTHER" id="PTHR18966">
    <property type="entry name" value="IONOTROPIC GLUTAMATE RECEPTOR"/>
    <property type="match status" value="1"/>
</dbReference>
<feature type="domain" description="Ionotropic glutamate receptor C-terminal" evidence="13">
    <location>
        <begin position="35"/>
        <end position="362"/>
    </location>
</feature>
<evidence type="ECO:0000313" key="15">
    <source>
        <dbReference type="Proteomes" id="UP000216345"/>
    </source>
</evidence>
<keyword evidence="8" id="KW-0325">Glycoprotein</keyword>
<dbReference type="AlphaFoldDB" id="A0A256FGX0"/>
<evidence type="ECO:0000256" key="1">
    <source>
        <dbReference type="ARBA" id="ARBA00004141"/>
    </source>
</evidence>
<feature type="transmembrane region" description="Helical" evidence="10">
    <location>
        <begin position="206"/>
        <end position="226"/>
    </location>
</feature>
<reference evidence="14 15" key="1">
    <citation type="submission" date="2017-07" db="EMBL/GenBank/DDBJ databases">
        <title>Phylogenetic study on the rhizospheric bacterium Ochrobactrum sp. A44.</title>
        <authorList>
            <person name="Krzyzanowska D.M."/>
            <person name="Ossowicki A."/>
            <person name="Rajewska M."/>
            <person name="Maciag T."/>
            <person name="Kaczynski Z."/>
            <person name="Czerwicka M."/>
            <person name="Jafra S."/>
        </authorList>
    </citation>
    <scope>NUCLEOTIDE SEQUENCE [LARGE SCALE GENOMIC DNA]</scope>
    <source>
        <strain evidence="14 15">PR17</strain>
    </source>
</reference>
<evidence type="ECO:0000259" key="12">
    <source>
        <dbReference type="SMART" id="SM00062"/>
    </source>
</evidence>
<evidence type="ECO:0000256" key="5">
    <source>
        <dbReference type="ARBA" id="ARBA00023065"/>
    </source>
</evidence>
<dbReference type="InterPro" id="IPR015683">
    <property type="entry name" value="Ionotropic_Glu_rcpt"/>
</dbReference>
<dbReference type="GO" id="GO:0016020">
    <property type="term" value="C:membrane"/>
    <property type="evidence" value="ECO:0007669"/>
    <property type="project" value="UniProtKB-SubCell"/>
</dbReference>
<keyword evidence="6 10" id="KW-0472">Membrane</keyword>
<dbReference type="Pfam" id="PF00060">
    <property type="entry name" value="Lig_chan"/>
    <property type="match status" value="1"/>
</dbReference>
<feature type="chain" id="PRO_5012129348" evidence="11">
    <location>
        <begin position="29"/>
        <end position="364"/>
    </location>
</feature>
<comment type="caution">
    <text evidence="14">The sequence shown here is derived from an EMBL/GenBank/DDBJ whole genome shotgun (WGS) entry which is preliminary data.</text>
</comment>
<accession>A0A256FGX0</accession>
<evidence type="ECO:0000256" key="10">
    <source>
        <dbReference type="SAM" id="Phobius"/>
    </source>
</evidence>
<feature type="domain" description="Solute-binding protein family 3/N-terminal" evidence="12">
    <location>
        <begin position="35"/>
        <end position="363"/>
    </location>
</feature>